<dbReference type="Gramene" id="rna-AYBTSS11_LOCUS20809">
    <property type="protein sequence ID" value="CAJ1965380.1"/>
    <property type="gene ID" value="gene-AYBTSS11_LOCUS20809"/>
</dbReference>
<name>A0AA86T3Q6_9FABA</name>
<evidence type="ECO:0000313" key="2">
    <source>
        <dbReference type="Proteomes" id="UP001189624"/>
    </source>
</evidence>
<protein>
    <submittedName>
        <fullName evidence="1">Uncharacterized protein</fullName>
    </submittedName>
</protein>
<feature type="non-terminal residue" evidence="1">
    <location>
        <position position="1"/>
    </location>
</feature>
<gene>
    <name evidence="1" type="ORF">AYBTSS11_LOCUS20809</name>
</gene>
<reference evidence="1" key="1">
    <citation type="submission" date="2023-10" db="EMBL/GenBank/DDBJ databases">
        <authorList>
            <person name="Domelevo Entfellner J.-B."/>
        </authorList>
    </citation>
    <scope>NUCLEOTIDE SEQUENCE</scope>
</reference>
<dbReference type="Proteomes" id="UP001189624">
    <property type="component" value="Chromosome 6"/>
</dbReference>
<keyword evidence="2" id="KW-1185">Reference proteome</keyword>
<accession>A0AA86T3Q6</accession>
<dbReference type="EMBL" id="OY731403">
    <property type="protein sequence ID" value="CAJ1965380.1"/>
    <property type="molecule type" value="Genomic_DNA"/>
</dbReference>
<organism evidence="1 2">
    <name type="scientific">Sphenostylis stenocarpa</name>
    <dbReference type="NCBI Taxonomy" id="92480"/>
    <lineage>
        <taxon>Eukaryota</taxon>
        <taxon>Viridiplantae</taxon>
        <taxon>Streptophyta</taxon>
        <taxon>Embryophyta</taxon>
        <taxon>Tracheophyta</taxon>
        <taxon>Spermatophyta</taxon>
        <taxon>Magnoliopsida</taxon>
        <taxon>eudicotyledons</taxon>
        <taxon>Gunneridae</taxon>
        <taxon>Pentapetalae</taxon>
        <taxon>rosids</taxon>
        <taxon>fabids</taxon>
        <taxon>Fabales</taxon>
        <taxon>Fabaceae</taxon>
        <taxon>Papilionoideae</taxon>
        <taxon>50 kb inversion clade</taxon>
        <taxon>NPAAA clade</taxon>
        <taxon>indigoferoid/millettioid clade</taxon>
        <taxon>Phaseoleae</taxon>
        <taxon>Sphenostylis</taxon>
    </lineage>
</organism>
<proteinExistence type="predicted"/>
<evidence type="ECO:0000313" key="1">
    <source>
        <dbReference type="EMBL" id="CAJ1965380.1"/>
    </source>
</evidence>
<dbReference type="AlphaFoldDB" id="A0AA86T3Q6"/>
<sequence>KEKLTLNLNRHATHPLRTYFFNHHGKDHIHDHGDIIVGVVRTNFITSFGGAPSSSTSFEL</sequence>